<sequence>MFPRKYPSGSSKRSKKPKCMSLDKFVVRSAPDEEIAPHEEIALHEENANHEERVPHKENPPVEEITVEKEITLEEINKVNKTLLSYSCDLSTIVPLWDSLIEFVQNAREKFEKFEIEAQEVYKVEISYTASRKRRIPKSKTLDESQFEDAALARNGRQSFICDIFNVICDNLKSHLCRRKKVCSGLETRFGFLSCAKAQLQTPVVEASEKFGELYEKDVDDDFKDEYLHFTIFVPNINNPNEMLQLIKDIGISHTFPNVETALRIFLSITVSNCSGERSFSTLKRIKNRLRSSMSSERLSGLALMSIESEVTKRLDFEEILNEFMYQKSRKKIY</sequence>
<evidence type="ECO:0000259" key="1">
    <source>
        <dbReference type="Pfam" id="PF05699"/>
    </source>
</evidence>
<dbReference type="InterPro" id="IPR008906">
    <property type="entry name" value="HATC_C_dom"/>
</dbReference>
<evidence type="ECO:0000313" key="2">
    <source>
        <dbReference type="Proteomes" id="UP001652625"/>
    </source>
</evidence>
<dbReference type="Pfam" id="PF05699">
    <property type="entry name" value="Dimer_Tnp_hAT"/>
    <property type="match status" value="1"/>
</dbReference>
<keyword evidence="2" id="KW-1185">Reference proteome</keyword>
<dbReference type="PANTHER" id="PTHR45749:SF23">
    <property type="entry name" value="ZINC FINGER MYM-TYPE PROTEIN 1-LIKE"/>
    <property type="match status" value="1"/>
</dbReference>
<name>A0ABM4CAR6_HYDVU</name>
<gene>
    <name evidence="3" type="primary">LOC136083291</name>
</gene>
<proteinExistence type="predicted"/>
<dbReference type="Proteomes" id="UP001652625">
    <property type="component" value="Chromosome 08"/>
</dbReference>
<dbReference type="PANTHER" id="PTHR45749">
    <property type="match status" value="1"/>
</dbReference>
<dbReference type="InterPro" id="IPR012337">
    <property type="entry name" value="RNaseH-like_sf"/>
</dbReference>
<evidence type="ECO:0000313" key="3">
    <source>
        <dbReference type="RefSeq" id="XP_065658764.1"/>
    </source>
</evidence>
<organism evidence="2 3">
    <name type="scientific">Hydra vulgaris</name>
    <name type="common">Hydra</name>
    <name type="synonym">Hydra attenuata</name>
    <dbReference type="NCBI Taxonomy" id="6087"/>
    <lineage>
        <taxon>Eukaryota</taxon>
        <taxon>Metazoa</taxon>
        <taxon>Cnidaria</taxon>
        <taxon>Hydrozoa</taxon>
        <taxon>Hydroidolina</taxon>
        <taxon>Anthoathecata</taxon>
        <taxon>Aplanulata</taxon>
        <taxon>Hydridae</taxon>
        <taxon>Hydra</taxon>
    </lineage>
</organism>
<dbReference type="SUPFAM" id="SSF53098">
    <property type="entry name" value="Ribonuclease H-like"/>
    <property type="match status" value="1"/>
</dbReference>
<dbReference type="GeneID" id="136083291"/>
<protein>
    <submittedName>
        <fullName evidence="3">Uncharacterized protein LOC136083291</fullName>
    </submittedName>
</protein>
<reference evidence="3" key="1">
    <citation type="submission" date="2025-08" db="UniProtKB">
        <authorList>
            <consortium name="RefSeq"/>
        </authorList>
    </citation>
    <scope>IDENTIFICATION</scope>
</reference>
<accession>A0ABM4CAR6</accession>
<dbReference type="RefSeq" id="XP_065658764.1">
    <property type="nucleotide sequence ID" value="XM_065802692.1"/>
</dbReference>
<feature type="domain" description="HAT C-terminal dimerisation" evidence="1">
    <location>
        <begin position="248"/>
        <end position="310"/>
    </location>
</feature>